<dbReference type="SMART" id="SM00448">
    <property type="entry name" value="REC"/>
    <property type="match status" value="1"/>
</dbReference>
<evidence type="ECO:0000259" key="2">
    <source>
        <dbReference type="PROSITE" id="PS50110"/>
    </source>
</evidence>
<dbReference type="GO" id="GO:0000160">
    <property type="term" value="P:phosphorelay signal transduction system"/>
    <property type="evidence" value="ECO:0007669"/>
    <property type="project" value="InterPro"/>
</dbReference>
<evidence type="ECO:0000313" key="6">
    <source>
        <dbReference type="Proteomes" id="UP001156856"/>
    </source>
</evidence>
<reference evidence="6" key="2">
    <citation type="journal article" date="2019" name="Int. J. Syst. Evol. Microbiol.">
        <title>The Global Catalogue of Microorganisms (GCM) 10K type strain sequencing project: providing services to taxonomists for standard genome sequencing and annotation.</title>
        <authorList>
            <consortium name="The Broad Institute Genomics Platform"/>
            <consortium name="The Broad Institute Genome Sequencing Center for Infectious Disease"/>
            <person name="Wu L."/>
            <person name="Ma J."/>
        </authorList>
    </citation>
    <scope>NUCLEOTIDE SEQUENCE [LARGE SCALE GENOMIC DNA]</scope>
    <source>
        <strain evidence="6">NBRC 107715</strain>
    </source>
</reference>
<evidence type="ECO:0000256" key="1">
    <source>
        <dbReference type="PROSITE-ProRule" id="PRU00169"/>
    </source>
</evidence>
<feature type="modified residue" description="4-aspartylphosphate" evidence="1">
    <location>
        <position position="50"/>
    </location>
</feature>
<dbReference type="Gene3D" id="3.40.50.2300">
    <property type="match status" value="1"/>
</dbReference>
<dbReference type="Proteomes" id="UP001156856">
    <property type="component" value="Unassembled WGS sequence"/>
</dbReference>
<dbReference type="RefSeq" id="WP_170267869.1">
    <property type="nucleotide sequence ID" value="NZ_BJZU01000052.1"/>
</dbReference>
<evidence type="ECO:0000313" key="5">
    <source>
        <dbReference type="Proteomes" id="UP000321960"/>
    </source>
</evidence>
<sequence length="121" mass="13027">MLIVDDNVFYAEALRVLLERERHDVVGVTDHAAEALAVSRAEQPDLALVDLTLRDGCSGPELGRCLAREGVCVLFLTATPGLAPMGELGLLGVLPKPGGDARLLRAIATARDHLRHRKARI</sequence>
<dbReference type="InterPro" id="IPR011006">
    <property type="entry name" value="CheY-like_superfamily"/>
</dbReference>
<accession>A0A512J4B1</accession>
<dbReference type="Pfam" id="PF00072">
    <property type="entry name" value="Response_reg"/>
    <property type="match status" value="1"/>
</dbReference>
<proteinExistence type="predicted"/>
<gene>
    <name evidence="4" type="ORF">GCM10007888_20150</name>
    <name evidence="3" type="ORF">MOX02_28460</name>
</gene>
<dbReference type="EMBL" id="BJZU01000052">
    <property type="protein sequence ID" value="GEP04808.1"/>
    <property type="molecule type" value="Genomic_DNA"/>
</dbReference>
<protein>
    <recommendedName>
        <fullName evidence="2">Response regulatory domain-containing protein</fullName>
    </recommendedName>
</protein>
<feature type="domain" description="Response regulatory" evidence="2">
    <location>
        <begin position="1"/>
        <end position="111"/>
    </location>
</feature>
<reference evidence="3 5" key="3">
    <citation type="submission" date="2019-07" db="EMBL/GenBank/DDBJ databases">
        <title>Whole genome shotgun sequence of Methylobacterium oxalidis NBRC 107715.</title>
        <authorList>
            <person name="Hosoyama A."/>
            <person name="Uohara A."/>
            <person name="Ohji S."/>
            <person name="Ichikawa N."/>
        </authorList>
    </citation>
    <scope>NUCLEOTIDE SEQUENCE [LARGE SCALE GENOMIC DNA]</scope>
    <source>
        <strain evidence="3 5">NBRC 107715</strain>
    </source>
</reference>
<dbReference type="InterPro" id="IPR001789">
    <property type="entry name" value="Sig_transdc_resp-reg_receiver"/>
</dbReference>
<dbReference type="SUPFAM" id="SSF52172">
    <property type="entry name" value="CheY-like"/>
    <property type="match status" value="1"/>
</dbReference>
<keyword evidence="6" id="KW-1185">Reference proteome</keyword>
<dbReference type="Proteomes" id="UP000321960">
    <property type="component" value="Unassembled WGS sequence"/>
</dbReference>
<organism evidence="3 5">
    <name type="scientific">Methylobacterium oxalidis</name>
    <dbReference type="NCBI Taxonomy" id="944322"/>
    <lineage>
        <taxon>Bacteria</taxon>
        <taxon>Pseudomonadati</taxon>
        <taxon>Pseudomonadota</taxon>
        <taxon>Alphaproteobacteria</taxon>
        <taxon>Hyphomicrobiales</taxon>
        <taxon>Methylobacteriaceae</taxon>
        <taxon>Methylobacterium</taxon>
    </lineage>
</organism>
<reference evidence="4" key="4">
    <citation type="submission" date="2023-01" db="EMBL/GenBank/DDBJ databases">
        <title>Draft genome sequence of Methylobacterium oxalidis strain NBRC 107715.</title>
        <authorList>
            <person name="Sun Q."/>
            <person name="Mori K."/>
        </authorList>
    </citation>
    <scope>NUCLEOTIDE SEQUENCE</scope>
    <source>
        <strain evidence="4">NBRC 107715</strain>
    </source>
</reference>
<evidence type="ECO:0000313" key="4">
    <source>
        <dbReference type="EMBL" id="GLS63634.1"/>
    </source>
</evidence>
<comment type="caution">
    <text evidence="3">The sequence shown here is derived from an EMBL/GenBank/DDBJ whole genome shotgun (WGS) entry which is preliminary data.</text>
</comment>
<name>A0A512J4B1_9HYPH</name>
<dbReference type="AlphaFoldDB" id="A0A512J4B1"/>
<reference evidence="4" key="1">
    <citation type="journal article" date="2014" name="Int. J. Syst. Evol. Microbiol.">
        <title>Complete genome of a new Firmicutes species belonging to the dominant human colonic microbiota ('Ruminococcus bicirculans') reveals two chromosomes and a selective capacity to utilize plant glucans.</title>
        <authorList>
            <consortium name="NISC Comparative Sequencing Program"/>
            <person name="Wegmann U."/>
            <person name="Louis P."/>
            <person name="Goesmann A."/>
            <person name="Henrissat B."/>
            <person name="Duncan S.H."/>
            <person name="Flint H.J."/>
        </authorList>
    </citation>
    <scope>NUCLEOTIDE SEQUENCE</scope>
    <source>
        <strain evidence="4">NBRC 107715</strain>
    </source>
</reference>
<evidence type="ECO:0000313" key="3">
    <source>
        <dbReference type="EMBL" id="GEP04808.1"/>
    </source>
</evidence>
<dbReference type="EMBL" id="BSPK01000025">
    <property type="protein sequence ID" value="GLS63634.1"/>
    <property type="molecule type" value="Genomic_DNA"/>
</dbReference>
<keyword evidence="1" id="KW-0597">Phosphoprotein</keyword>
<dbReference type="PROSITE" id="PS50110">
    <property type="entry name" value="RESPONSE_REGULATORY"/>
    <property type="match status" value="1"/>
</dbReference>